<comment type="caution">
    <text evidence="2">The sequence shown here is derived from an EMBL/GenBank/DDBJ whole genome shotgun (WGS) entry which is preliminary data.</text>
</comment>
<evidence type="ECO:0000313" key="2">
    <source>
        <dbReference type="EMBL" id="TFW16003.1"/>
    </source>
</evidence>
<dbReference type="PANTHER" id="PTHR43559">
    <property type="entry name" value="HYDROLASE YCAC-RELATED"/>
    <property type="match status" value="1"/>
</dbReference>
<organism evidence="2 3">
    <name type="scientific">Duganella callida</name>
    <dbReference type="NCBI Taxonomy" id="2561932"/>
    <lineage>
        <taxon>Bacteria</taxon>
        <taxon>Pseudomonadati</taxon>
        <taxon>Pseudomonadota</taxon>
        <taxon>Betaproteobacteria</taxon>
        <taxon>Burkholderiales</taxon>
        <taxon>Oxalobacteraceae</taxon>
        <taxon>Telluria group</taxon>
        <taxon>Duganella</taxon>
    </lineage>
</organism>
<accession>A0A4Y9S8D5</accession>
<evidence type="ECO:0000259" key="1">
    <source>
        <dbReference type="Pfam" id="PF00857"/>
    </source>
</evidence>
<feature type="domain" description="Isochorismatase-like" evidence="1">
    <location>
        <begin position="10"/>
        <end position="161"/>
    </location>
</feature>
<dbReference type="SUPFAM" id="SSF52499">
    <property type="entry name" value="Isochorismatase-like hydrolases"/>
    <property type="match status" value="1"/>
</dbReference>
<keyword evidence="3" id="KW-1185">Reference proteome</keyword>
<dbReference type="InterPro" id="IPR036380">
    <property type="entry name" value="Isochorismatase-like_sf"/>
</dbReference>
<dbReference type="PANTHER" id="PTHR43559:SF1">
    <property type="entry name" value="HYDROLASE"/>
    <property type="match status" value="1"/>
</dbReference>
<reference evidence="2 3" key="1">
    <citation type="submission" date="2019-03" db="EMBL/GenBank/DDBJ databases">
        <title>Draft Genome Sequence of Duganella callidus sp. nov., a Novel Duganella Species Isolated from Cultivated Soil.</title>
        <authorList>
            <person name="Raths R."/>
            <person name="Peta V."/>
            <person name="Bucking H."/>
        </authorList>
    </citation>
    <scope>NUCLEOTIDE SEQUENCE [LARGE SCALE GENOMIC DNA]</scope>
    <source>
        <strain evidence="2 3">DN04</strain>
    </source>
</reference>
<dbReference type="Pfam" id="PF00857">
    <property type="entry name" value="Isochorismatase"/>
    <property type="match status" value="1"/>
</dbReference>
<dbReference type="CDD" id="cd01012">
    <property type="entry name" value="YcaC_related"/>
    <property type="match status" value="1"/>
</dbReference>
<dbReference type="Proteomes" id="UP000297729">
    <property type="component" value="Unassembled WGS sequence"/>
</dbReference>
<dbReference type="InterPro" id="IPR053152">
    <property type="entry name" value="Hydrolase_YcaC-like"/>
</dbReference>
<sequence>MQDLLTPQNCALVLLDQQAGLQFGVQSMERQTLLNNSVALLETALAFALPTVISTSASKVYSGPLLPDLHALAPEHPVLERRNMNAWEDDAVRAAIEATGRKKLLFSGMLTEACISFAVLSALEAGHECYVVGDACGGLTLAGHDLALQRMAGKGAQMTSWLQVLLELQRDWTRRETYDAARAVIEKNGGGYGVGLRYARQMLTPPSA</sequence>
<dbReference type="Gene3D" id="3.40.50.850">
    <property type="entry name" value="Isochorismatase-like"/>
    <property type="match status" value="1"/>
</dbReference>
<evidence type="ECO:0000313" key="3">
    <source>
        <dbReference type="Proteomes" id="UP000297729"/>
    </source>
</evidence>
<dbReference type="RefSeq" id="WP_135204289.1">
    <property type="nucleotide sequence ID" value="NZ_SPVG01000245.1"/>
</dbReference>
<gene>
    <name evidence="2" type="ORF">E4L98_25250</name>
</gene>
<protein>
    <submittedName>
        <fullName evidence="2">Hydrolase</fullName>
    </submittedName>
</protein>
<dbReference type="AlphaFoldDB" id="A0A4Y9S8D5"/>
<dbReference type="EMBL" id="SPVG01000245">
    <property type="protein sequence ID" value="TFW16003.1"/>
    <property type="molecule type" value="Genomic_DNA"/>
</dbReference>
<keyword evidence="2" id="KW-0378">Hydrolase</keyword>
<dbReference type="GO" id="GO:0016787">
    <property type="term" value="F:hydrolase activity"/>
    <property type="evidence" value="ECO:0007669"/>
    <property type="project" value="UniProtKB-KW"/>
</dbReference>
<dbReference type="OrthoDB" id="9789777at2"/>
<dbReference type="InterPro" id="IPR000868">
    <property type="entry name" value="Isochorismatase-like_dom"/>
</dbReference>
<proteinExistence type="predicted"/>
<name>A0A4Y9S8D5_9BURK</name>